<dbReference type="EMBL" id="KZ305024">
    <property type="protein sequence ID" value="PIA56931.1"/>
    <property type="molecule type" value="Genomic_DNA"/>
</dbReference>
<evidence type="ECO:0000313" key="1">
    <source>
        <dbReference type="EMBL" id="PIA56931.1"/>
    </source>
</evidence>
<organism evidence="1 2">
    <name type="scientific">Aquilegia coerulea</name>
    <name type="common">Rocky mountain columbine</name>
    <dbReference type="NCBI Taxonomy" id="218851"/>
    <lineage>
        <taxon>Eukaryota</taxon>
        <taxon>Viridiplantae</taxon>
        <taxon>Streptophyta</taxon>
        <taxon>Embryophyta</taxon>
        <taxon>Tracheophyta</taxon>
        <taxon>Spermatophyta</taxon>
        <taxon>Magnoliopsida</taxon>
        <taxon>Ranunculales</taxon>
        <taxon>Ranunculaceae</taxon>
        <taxon>Thalictroideae</taxon>
        <taxon>Aquilegia</taxon>
    </lineage>
</organism>
<reference evidence="1 2" key="1">
    <citation type="submission" date="2017-09" db="EMBL/GenBank/DDBJ databases">
        <title>WGS assembly of Aquilegia coerulea Goldsmith.</title>
        <authorList>
            <person name="Hodges S."/>
            <person name="Kramer E."/>
            <person name="Nordborg M."/>
            <person name="Tomkins J."/>
            <person name="Borevitz J."/>
            <person name="Derieg N."/>
            <person name="Yan J."/>
            <person name="Mihaltcheva S."/>
            <person name="Hayes R.D."/>
            <person name="Rokhsar D."/>
        </authorList>
    </citation>
    <scope>NUCLEOTIDE SEQUENCE [LARGE SCALE GENOMIC DNA]</scope>
    <source>
        <strain evidence="2">cv. Goldsmith</strain>
    </source>
</reference>
<accession>A0A2G5EMK7</accession>
<dbReference type="Proteomes" id="UP000230069">
    <property type="component" value="Unassembled WGS sequence"/>
</dbReference>
<evidence type="ECO:0000313" key="2">
    <source>
        <dbReference type="Proteomes" id="UP000230069"/>
    </source>
</evidence>
<sequence length="72" mass="8150">MENSHLLLNMHHQVSYELCHSRYILVSIWSIGWCCLSLEEDSLSNCVKDANSAIKLHPLHNCCGDSLCGFET</sequence>
<dbReference type="AlphaFoldDB" id="A0A2G5EMK7"/>
<dbReference type="InParanoid" id="A0A2G5EMK7"/>
<keyword evidence="2" id="KW-1185">Reference proteome</keyword>
<protein>
    <submittedName>
        <fullName evidence="1">Uncharacterized protein</fullName>
    </submittedName>
</protein>
<gene>
    <name evidence="1" type="ORF">AQUCO_00700940v1</name>
</gene>
<proteinExistence type="predicted"/>
<name>A0A2G5EMK7_AQUCA</name>